<keyword evidence="1" id="KW-0963">Cytoplasm</keyword>
<dbReference type="GO" id="GO:0005829">
    <property type="term" value="C:cytosol"/>
    <property type="evidence" value="ECO:0007669"/>
    <property type="project" value="TreeGrafter"/>
</dbReference>
<feature type="domain" description="GHMP kinase C-terminal" evidence="12">
    <location>
        <begin position="269"/>
        <end position="341"/>
    </location>
</feature>
<keyword evidence="6" id="KW-0067">ATP-binding</keyword>
<dbReference type="InterPro" id="IPR020568">
    <property type="entry name" value="Ribosomal_Su5_D2-typ_SF"/>
</dbReference>
<dbReference type="SUPFAM" id="SSF55060">
    <property type="entry name" value="GHMP Kinase, C-terminal domain"/>
    <property type="match status" value="1"/>
</dbReference>
<dbReference type="InterPro" id="IPR006206">
    <property type="entry name" value="Mevalonate/galactokinase"/>
</dbReference>
<gene>
    <name evidence="14" type="ORF">ENS31_09070</name>
</gene>
<name>A0A7V2ZKF2_9BACT</name>
<dbReference type="Gene3D" id="3.30.70.890">
    <property type="entry name" value="GHMP kinase, C-terminal domain"/>
    <property type="match status" value="1"/>
</dbReference>
<dbReference type="InterPro" id="IPR013750">
    <property type="entry name" value="GHMP_kinase_C_dom"/>
</dbReference>
<dbReference type="GO" id="GO:0004496">
    <property type="term" value="F:mevalonate kinase activity"/>
    <property type="evidence" value="ECO:0007669"/>
    <property type="project" value="InterPro"/>
</dbReference>
<dbReference type="GO" id="GO:0019287">
    <property type="term" value="P:isopentenyl diphosphate biosynthetic process, mevalonate pathway"/>
    <property type="evidence" value="ECO:0007669"/>
    <property type="project" value="TreeGrafter"/>
</dbReference>
<dbReference type="InterPro" id="IPR006205">
    <property type="entry name" value="Mev_gal_kin"/>
</dbReference>
<evidence type="ECO:0000259" key="11">
    <source>
        <dbReference type="Pfam" id="PF00288"/>
    </source>
</evidence>
<dbReference type="PRINTS" id="PR00959">
    <property type="entry name" value="MEVGALKINASE"/>
</dbReference>
<dbReference type="SUPFAM" id="SSF54211">
    <property type="entry name" value="Ribosomal protein S5 domain 2-like"/>
    <property type="match status" value="1"/>
</dbReference>
<protein>
    <submittedName>
        <fullName evidence="14">GHMP kinase</fullName>
    </submittedName>
</protein>
<keyword evidence="8" id="KW-0443">Lipid metabolism</keyword>
<evidence type="ECO:0000256" key="1">
    <source>
        <dbReference type="ARBA" id="ARBA00022490"/>
    </source>
</evidence>
<dbReference type="InterPro" id="IPR019539">
    <property type="entry name" value="GalKase_N"/>
</dbReference>
<proteinExistence type="predicted"/>
<dbReference type="InterPro" id="IPR036554">
    <property type="entry name" value="GHMP_kinase_C_sf"/>
</dbReference>
<feature type="domain" description="GHMP kinase N-terminal" evidence="11">
    <location>
        <begin position="78"/>
        <end position="168"/>
    </location>
</feature>
<keyword evidence="2" id="KW-0444">Lipid biosynthesis</keyword>
<dbReference type="Gene3D" id="3.30.230.10">
    <property type="match status" value="1"/>
</dbReference>
<dbReference type="InterPro" id="IPR014721">
    <property type="entry name" value="Ribsml_uS5_D2-typ_fold_subgr"/>
</dbReference>
<comment type="caution">
    <text evidence="14">The sequence shown here is derived from an EMBL/GenBank/DDBJ whole genome shotgun (WGS) entry which is preliminary data.</text>
</comment>
<sequence>MSDKLNELKISTPGRVCLFGEHQDYLQLPVVACAISLRISVEGHRRNDMMIKVQLPDIADEESFSLDEPIVYNKERDYLKSSVKVLMRHGFTFSSGFDCTVHGQIPINAGTSSSSALIVTWINFLARMSDQSQILSDEKLAWLAYEAEVLEFSEPGGMMDQYSTSIGGIIAIDFFPELKVTRLNTELKTFVLGNSQQPKDTKYILSHVKDQILAVDKILKKIDNNFSLHSVKYDNIASYSKYLTKSQYQILEGTIKNRDITVIARRELLKKNPDHKMIGELLTEHHIVLRDVLDISTPKIERMIKAALDAGAYGAKINGSGGGGCMFAYAPENFEKVKEAIELAGGQAFIILPDTGSREEILEVV</sequence>
<evidence type="ECO:0000256" key="2">
    <source>
        <dbReference type="ARBA" id="ARBA00022516"/>
    </source>
</evidence>
<dbReference type="Pfam" id="PF08544">
    <property type="entry name" value="GHMP_kinases_C"/>
    <property type="match status" value="1"/>
</dbReference>
<keyword evidence="9" id="KW-0299">Galactose metabolism</keyword>
<evidence type="ECO:0000256" key="10">
    <source>
        <dbReference type="ARBA" id="ARBA00029438"/>
    </source>
</evidence>
<dbReference type="GO" id="GO:0006012">
    <property type="term" value="P:galactose metabolic process"/>
    <property type="evidence" value="ECO:0007669"/>
    <property type="project" value="UniProtKB-KW"/>
</dbReference>
<keyword evidence="9" id="KW-0119">Carbohydrate metabolism</keyword>
<dbReference type="GO" id="GO:0005524">
    <property type="term" value="F:ATP binding"/>
    <property type="evidence" value="ECO:0007669"/>
    <property type="project" value="UniProtKB-KW"/>
</dbReference>
<evidence type="ECO:0000313" key="14">
    <source>
        <dbReference type="EMBL" id="HFI91659.1"/>
    </source>
</evidence>
<evidence type="ECO:0000256" key="3">
    <source>
        <dbReference type="ARBA" id="ARBA00022679"/>
    </source>
</evidence>
<dbReference type="PANTHER" id="PTHR43290:SF2">
    <property type="entry name" value="MEVALONATE KINASE"/>
    <property type="match status" value="1"/>
</dbReference>
<keyword evidence="4" id="KW-0547">Nucleotide-binding</keyword>
<evidence type="ECO:0000256" key="7">
    <source>
        <dbReference type="ARBA" id="ARBA00022842"/>
    </source>
</evidence>
<dbReference type="InterPro" id="IPR006204">
    <property type="entry name" value="GHMP_kinase_N_dom"/>
</dbReference>
<evidence type="ECO:0000256" key="8">
    <source>
        <dbReference type="ARBA" id="ARBA00023098"/>
    </source>
</evidence>
<evidence type="ECO:0000256" key="5">
    <source>
        <dbReference type="ARBA" id="ARBA00022777"/>
    </source>
</evidence>
<accession>A0A7V2ZKF2</accession>
<dbReference type="PRINTS" id="PR00473">
    <property type="entry name" value="GALCTOKINASE"/>
</dbReference>
<dbReference type="EMBL" id="DSUJ01000008">
    <property type="protein sequence ID" value="HFI91659.1"/>
    <property type="molecule type" value="Genomic_DNA"/>
</dbReference>
<dbReference type="Pfam" id="PF10509">
    <property type="entry name" value="GalKase_gal_bdg"/>
    <property type="match status" value="1"/>
</dbReference>
<evidence type="ECO:0000256" key="9">
    <source>
        <dbReference type="ARBA" id="ARBA00023144"/>
    </source>
</evidence>
<comment type="pathway">
    <text evidence="10">Isoprenoid biosynthesis; isopentenyl diphosphate biosynthesis via mevalonate pathway; isopentenyl diphosphate from (R)-mevalonate: step 1/3.</text>
</comment>
<organism evidence="14">
    <name type="scientific">Ignavibacterium album</name>
    <dbReference type="NCBI Taxonomy" id="591197"/>
    <lineage>
        <taxon>Bacteria</taxon>
        <taxon>Pseudomonadati</taxon>
        <taxon>Ignavibacteriota</taxon>
        <taxon>Ignavibacteria</taxon>
        <taxon>Ignavibacteriales</taxon>
        <taxon>Ignavibacteriaceae</taxon>
        <taxon>Ignavibacterium</taxon>
    </lineage>
</organism>
<keyword evidence="7" id="KW-0460">Magnesium</keyword>
<dbReference type="InterPro" id="IPR000705">
    <property type="entry name" value="Galactokinase"/>
</dbReference>
<dbReference type="AlphaFoldDB" id="A0A7V2ZKF2"/>
<dbReference type="PIRSF" id="PIRSF000530">
    <property type="entry name" value="Galactokinase"/>
    <property type="match status" value="1"/>
</dbReference>
<keyword evidence="5 14" id="KW-0418">Kinase</keyword>
<evidence type="ECO:0000259" key="12">
    <source>
        <dbReference type="Pfam" id="PF08544"/>
    </source>
</evidence>
<keyword evidence="3" id="KW-0808">Transferase</keyword>
<dbReference type="Pfam" id="PF00288">
    <property type="entry name" value="GHMP_kinases_N"/>
    <property type="match status" value="1"/>
</dbReference>
<evidence type="ECO:0000256" key="4">
    <source>
        <dbReference type="ARBA" id="ARBA00022741"/>
    </source>
</evidence>
<dbReference type="GO" id="GO:0004335">
    <property type="term" value="F:galactokinase activity"/>
    <property type="evidence" value="ECO:0007669"/>
    <property type="project" value="InterPro"/>
</dbReference>
<dbReference type="PANTHER" id="PTHR43290">
    <property type="entry name" value="MEVALONATE KINASE"/>
    <property type="match status" value="1"/>
</dbReference>
<evidence type="ECO:0000259" key="13">
    <source>
        <dbReference type="Pfam" id="PF10509"/>
    </source>
</evidence>
<feature type="domain" description="Galactokinase N-terminal" evidence="13">
    <location>
        <begin position="10"/>
        <end position="41"/>
    </location>
</feature>
<evidence type="ECO:0000256" key="6">
    <source>
        <dbReference type="ARBA" id="ARBA00022840"/>
    </source>
</evidence>
<reference evidence="14" key="1">
    <citation type="journal article" date="2020" name="mSystems">
        <title>Genome- and Community-Level Interaction Insights into Carbon Utilization and Element Cycling Functions of Hydrothermarchaeota in Hydrothermal Sediment.</title>
        <authorList>
            <person name="Zhou Z."/>
            <person name="Liu Y."/>
            <person name="Xu W."/>
            <person name="Pan J."/>
            <person name="Luo Z.H."/>
            <person name="Li M."/>
        </authorList>
    </citation>
    <scope>NUCLEOTIDE SEQUENCE [LARGE SCALE GENOMIC DNA]</scope>
    <source>
        <strain evidence="14">SpSt-479</strain>
    </source>
</reference>